<feature type="domain" description="RagB/SusD" evidence="8">
    <location>
        <begin position="488"/>
        <end position="658"/>
    </location>
</feature>
<organism evidence="10 11">
    <name type="scientific">Segatella bryantii</name>
    <name type="common">Prevotella bryantii</name>
    <dbReference type="NCBI Taxonomy" id="77095"/>
    <lineage>
        <taxon>Bacteria</taxon>
        <taxon>Pseudomonadati</taxon>
        <taxon>Bacteroidota</taxon>
        <taxon>Bacteroidia</taxon>
        <taxon>Bacteroidales</taxon>
        <taxon>Prevotellaceae</taxon>
        <taxon>Segatella</taxon>
    </lineage>
</organism>
<evidence type="ECO:0000259" key="9">
    <source>
        <dbReference type="Pfam" id="PF14322"/>
    </source>
</evidence>
<evidence type="ECO:0008006" key="12">
    <source>
        <dbReference type="Google" id="ProtNLM"/>
    </source>
</evidence>
<name>A0AA37HY47_SEGBR</name>
<dbReference type="Gene3D" id="1.25.40.390">
    <property type="match status" value="1"/>
</dbReference>
<feature type="domain" description="SusD-like N-terminal" evidence="9">
    <location>
        <begin position="52"/>
        <end position="225"/>
    </location>
</feature>
<gene>
    <name evidence="10" type="ORF">PRRU23_20830</name>
</gene>
<comment type="subcellular location">
    <subcellularLocation>
        <location evidence="1">Cell outer membrane</location>
    </subcellularLocation>
</comment>
<feature type="region of interest" description="Disordered" evidence="6">
    <location>
        <begin position="433"/>
        <end position="456"/>
    </location>
</feature>
<evidence type="ECO:0000256" key="7">
    <source>
        <dbReference type="SAM" id="SignalP"/>
    </source>
</evidence>
<sequence length="661" mass="73740">MKNKYFKISTVSTVLMGLAVLSSCSDVLNEQPRSDYDPGFFESTTGVEGGLTALYSSLRDLYGNAYYFNYCETGTDEYTYAQSADGNFKDADLTSKGSIQAGTSRSDALWGTAFRYINSASGVIENGEKNNADVALISEAYFFRAYYYFQLVQAFGGVPLDLGAGELKFNTTTARTSVRNTVPEVYTRAVFPDLEKAVANLPETPRLTGTATKNVAKLVLAQAYLTYAWWLENPNNIATYPECSRTDPDGHDAKYYFQKAYDTALEGIKNPGIYGLMDTYYETTSGEYDRNKEMMLYADHTETSEQYNQGSLTYGSGGAPDNFVSWMGCWNYTVMVCKKKDGSNMNPVQREAVQALGRPWTRMATPIDIFQNEFKDKVHDSRYDGTFTTRFHGNWNKGGIEDAEVVNANGMTVKPGDVILSFIDEPQGETINYPAISTDDQKKDGNPGEDGIGAGTLPGRADYVIGTEGISRLCYPMLYKQGPFRTDNGNTLGQPNAGSTRPFNILKFSEFYLVAAEAAVKGATTEANYSARDLVNTLRARAGKWVYNVNDNKPVSADYSKEMVDATPQVITIDYILDERMREYFGEGKRRFDLIRTQTWEDKAKTYRICGDKPGFHTPETHTRFIEKHLYLAPIPQGTLNALQMTPEEKAAYQNPGYDFK</sequence>
<dbReference type="InterPro" id="IPR033985">
    <property type="entry name" value="SusD-like_N"/>
</dbReference>
<dbReference type="Pfam" id="PF07980">
    <property type="entry name" value="SusD_RagB"/>
    <property type="match status" value="1"/>
</dbReference>
<dbReference type="RefSeq" id="WP_006283111.1">
    <property type="nucleotide sequence ID" value="NZ_BPTR01000001.1"/>
</dbReference>
<keyword evidence="5" id="KW-0998">Cell outer membrane</keyword>
<comment type="similarity">
    <text evidence="2">Belongs to the SusD family.</text>
</comment>
<dbReference type="InterPro" id="IPR011990">
    <property type="entry name" value="TPR-like_helical_dom_sf"/>
</dbReference>
<evidence type="ECO:0000259" key="8">
    <source>
        <dbReference type="Pfam" id="PF07980"/>
    </source>
</evidence>
<feature type="signal peptide" evidence="7">
    <location>
        <begin position="1"/>
        <end position="25"/>
    </location>
</feature>
<dbReference type="Pfam" id="PF14322">
    <property type="entry name" value="SusD-like_3"/>
    <property type="match status" value="1"/>
</dbReference>
<evidence type="ECO:0000256" key="3">
    <source>
        <dbReference type="ARBA" id="ARBA00022729"/>
    </source>
</evidence>
<dbReference type="AlphaFoldDB" id="A0AA37HY47"/>
<proteinExistence type="inferred from homology"/>
<reference evidence="10" key="1">
    <citation type="submission" date="2021-08" db="EMBL/GenBank/DDBJ databases">
        <title>Prevotella lacticifex sp. nov., isolated from rumen of cow.</title>
        <authorList>
            <person name="Shinkai T."/>
            <person name="Ikeyama N."/>
            <person name="Kumagai M."/>
            <person name="Ohmori H."/>
            <person name="Sakamoto M."/>
            <person name="Ohkuma M."/>
            <person name="Mitsumori M."/>
        </authorList>
    </citation>
    <scope>NUCLEOTIDE SEQUENCE</scope>
    <source>
        <strain evidence="10">DSM 11371</strain>
    </source>
</reference>
<evidence type="ECO:0000313" key="11">
    <source>
        <dbReference type="Proteomes" id="UP000887043"/>
    </source>
</evidence>
<evidence type="ECO:0000256" key="6">
    <source>
        <dbReference type="SAM" id="MobiDB-lite"/>
    </source>
</evidence>
<dbReference type="EMBL" id="BPTR01000001">
    <property type="protein sequence ID" value="GJG28383.1"/>
    <property type="molecule type" value="Genomic_DNA"/>
</dbReference>
<evidence type="ECO:0000256" key="5">
    <source>
        <dbReference type="ARBA" id="ARBA00023237"/>
    </source>
</evidence>
<dbReference type="Proteomes" id="UP000887043">
    <property type="component" value="Unassembled WGS sequence"/>
</dbReference>
<accession>A0AA37HY47</accession>
<dbReference type="SUPFAM" id="SSF48452">
    <property type="entry name" value="TPR-like"/>
    <property type="match status" value="1"/>
</dbReference>
<feature type="chain" id="PRO_5041447293" description="RagB/SusD family nutrient uptake outer membrane protein" evidence="7">
    <location>
        <begin position="26"/>
        <end position="661"/>
    </location>
</feature>
<evidence type="ECO:0000256" key="4">
    <source>
        <dbReference type="ARBA" id="ARBA00023136"/>
    </source>
</evidence>
<evidence type="ECO:0000313" key="10">
    <source>
        <dbReference type="EMBL" id="GJG28383.1"/>
    </source>
</evidence>
<evidence type="ECO:0000256" key="2">
    <source>
        <dbReference type="ARBA" id="ARBA00006275"/>
    </source>
</evidence>
<dbReference type="PROSITE" id="PS51257">
    <property type="entry name" value="PROKAR_LIPOPROTEIN"/>
    <property type="match status" value="1"/>
</dbReference>
<protein>
    <recommendedName>
        <fullName evidence="12">RagB/SusD family nutrient uptake outer membrane protein</fullName>
    </recommendedName>
</protein>
<evidence type="ECO:0000256" key="1">
    <source>
        <dbReference type="ARBA" id="ARBA00004442"/>
    </source>
</evidence>
<dbReference type="InterPro" id="IPR012944">
    <property type="entry name" value="SusD_RagB_dom"/>
</dbReference>
<comment type="caution">
    <text evidence="10">The sequence shown here is derived from an EMBL/GenBank/DDBJ whole genome shotgun (WGS) entry which is preliminary data.</text>
</comment>
<keyword evidence="3 7" id="KW-0732">Signal</keyword>
<keyword evidence="4" id="KW-0472">Membrane</keyword>
<dbReference type="GO" id="GO:0009279">
    <property type="term" value="C:cell outer membrane"/>
    <property type="evidence" value="ECO:0007669"/>
    <property type="project" value="UniProtKB-SubCell"/>
</dbReference>